<evidence type="ECO:0000313" key="1">
    <source>
        <dbReference type="EMBL" id="MBI6119591.1"/>
    </source>
</evidence>
<sequence>MPIFLAGGIKPENIKLLRKLDFDSVAVISGTKGGKNPSAAVQDYYSE</sequence>
<dbReference type="InterPro" id="IPR036206">
    <property type="entry name" value="ThiamineP_synth_sf"/>
</dbReference>
<name>A0ABS0TH65_9FLAO</name>
<reference evidence="1 2" key="1">
    <citation type="submission" date="2020-12" db="EMBL/GenBank/DDBJ databases">
        <title>Salegentibacter orientalis sp. nov., isolated from costal sediment.</title>
        <authorList>
            <person name="Lian F.-B."/>
        </authorList>
    </citation>
    <scope>NUCLEOTIDE SEQUENCE [LARGE SCALE GENOMIC DNA]</scope>
    <source>
        <strain evidence="1 2">F60176</strain>
    </source>
</reference>
<proteinExistence type="predicted"/>
<comment type="caution">
    <text evidence="1">The sequence shown here is derived from an EMBL/GenBank/DDBJ whole genome shotgun (WGS) entry which is preliminary data.</text>
</comment>
<dbReference type="SUPFAM" id="SSF51391">
    <property type="entry name" value="Thiamin phosphate synthase"/>
    <property type="match status" value="1"/>
</dbReference>
<dbReference type="InterPro" id="IPR013785">
    <property type="entry name" value="Aldolase_TIM"/>
</dbReference>
<dbReference type="RefSeq" id="WP_198638193.1">
    <property type="nucleotide sequence ID" value="NZ_JAEHNY010000004.1"/>
</dbReference>
<keyword evidence="2" id="KW-1185">Reference proteome</keyword>
<dbReference type="Proteomes" id="UP000635665">
    <property type="component" value="Unassembled WGS sequence"/>
</dbReference>
<evidence type="ECO:0008006" key="3">
    <source>
        <dbReference type="Google" id="ProtNLM"/>
    </source>
</evidence>
<dbReference type="EMBL" id="JAEHNY010000004">
    <property type="protein sequence ID" value="MBI6119591.1"/>
    <property type="molecule type" value="Genomic_DNA"/>
</dbReference>
<evidence type="ECO:0000313" key="2">
    <source>
        <dbReference type="Proteomes" id="UP000635665"/>
    </source>
</evidence>
<accession>A0ABS0TH65</accession>
<dbReference type="Gene3D" id="3.20.20.70">
    <property type="entry name" value="Aldolase class I"/>
    <property type="match status" value="1"/>
</dbReference>
<organism evidence="1 2">
    <name type="scientific">Salegentibacter maritimus</name>
    <dbReference type="NCBI Taxonomy" id="2794347"/>
    <lineage>
        <taxon>Bacteria</taxon>
        <taxon>Pseudomonadati</taxon>
        <taxon>Bacteroidota</taxon>
        <taxon>Flavobacteriia</taxon>
        <taxon>Flavobacteriales</taxon>
        <taxon>Flavobacteriaceae</taxon>
        <taxon>Salegentibacter</taxon>
    </lineage>
</organism>
<gene>
    <name evidence="1" type="ORF">I6U50_06105</name>
</gene>
<protein>
    <recommendedName>
        <fullName evidence="3">Thiamine monophosphate synthase/TENI</fullName>
    </recommendedName>
</protein>